<reference evidence="3" key="1">
    <citation type="submission" date="2021-06" db="EMBL/GenBank/DDBJ databases">
        <title>Parelaphostrongylus tenuis whole genome reference sequence.</title>
        <authorList>
            <person name="Garwood T.J."/>
            <person name="Larsen P.A."/>
            <person name="Fountain-Jones N.M."/>
            <person name="Garbe J.R."/>
            <person name="Macchietto M.G."/>
            <person name="Kania S.A."/>
            <person name="Gerhold R.W."/>
            <person name="Richards J.E."/>
            <person name="Wolf T.M."/>
        </authorList>
    </citation>
    <scope>NUCLEOTIDE SEQUENCE</scope>
    <source>
        <strain evidence="3">MNPRO001-30</strain>
        <tissue evidence="3">Meninges</tissue>
    </source>
</reference>
<protein>
    <submittedName>
        <fullName evidence="3">Uncharacterized protein</fullName>
    </submittedName>
</protein>
<organism evidence="3 4">
    <name type="scientific">Parelaphostrongylus tenuis</name>
    <name type="common">Meningeal worm</name>
    <dbReference type="NCBI Taxonomy" id="148309"/>
    <lineage>
        <taxon>Eukaryota</taxon>
        <taxon>Metazoa</taxon>
        <taxon>Ecdysozoa</taxon>
        <taxon>Nematoda</taxon>
        <taxon>Chromadorea</taxon>
        <taxon>Rhabditida</taxon>
        <taxon>Rhabditina</taxon>
        <taxon>Rhabditomorpha</taxon>
        <taxon>Strongyloidea</taxon>
        <taxon>Metastrongylidae</taxon>
        <taxon>Parelaphostrongylus</taxon>
    </lineage>
</organism>
<feature type="region of interest" description="Disordered" evidence="2">
    <location>
        <begin position="1"/>
        <end position="43"/>
    </location>
</feature>
<feature type="coiled-coil region" evidence="1">
    <location>
        <begin position="812"/>
        <end position="860"/>
    </location>
</feature>
<feature type="coiled-coil region" evidence="1">
    <location>
        <begin position="172"/>
        <end position="272"/>
    </location>
</feature>
<keyword evidence="4" id="KW-1185">Reference proteome</keyword>
<keyword evidence="1" id="KW-0175">Coiled coil</keyword>
<gene>
    <name evidence="3" type="ORF">KIN20_008533</name>
</gene>
<evidence type="ECO:0000313" key="3">
    <source>
        <dbReference type="EMBL" id="KAJ1352243.1"/>
    </source>
</evidence>
<accession>A0AAD5QHI5</accession>
<proteinExistence type="predicted"/>
<feature type="coiled-coil region" evidence="1">
    <location>
        <begin position="654"/>
        <end position="709"/>
    </location>
</feature>
<feature type="compositionally biased region" description="Polar residues" evidence="2">
    <location>
        <begin position="29"/>
        <end position="43"/>
    </location>
</feature>
<evidence type="ECO:0000256" key="2">
    <source>
        <dbReference type="SAM" id="MobiDB-lite"/>
    </source>
</evidence>
<dbReference type="Proteomes" id="UP001196413">
    <property type="component" value="Unassembled WGS sequence"/>
</dbReference>
<evidence type="ECO:0000313" key="4">
    <source>
        <dbReference type="Proteomes" id="UP001196413"/>
    </source>
</evidence>
<dbReference type="EMBL" id="JAHQIW010001340">
    <property type="protein sequence ID" value="KAJ1352243.1"/>
    <property type="molecule type" value="Genomic_DNA"/>
</dbReference>
<feature type="coiled-coil region" evidence="1">
    <location>
        <begin position="297"/>
        <end position="324"/>
    </location>
</feature>
<comment type="caution">
    <text evidence="3">The sequence shown here is derived from an EMBL/GenBank/DDBJ whole genome shotgun (WGS) entry which is preliminary data.</text>
</comment>
<name>A0AAD5QHI5_PARTN</name>
<sequence>MSNWREEDTLNLTSDVSSIESDKSEEAETSGTTIEQQNSTSAENVLDDIKTPVAPSGPGSANVYVTSERLSLSQPHLPANSTSSLTLSKFTTMSAGNISRCLNKPPHPRVPLVKTIQENKTLKEEMAVLKSKLNVETYKVAELTALLPREVQDILEEFYSLQMSKFDVEEERKQSESAVLRAQKRVDDVETELHDVKLQNQTLLHQCNQYKDRIAELESTIAKIEEFPGSVDSDWTIRTEGDIVADELKARLTAVEKENAALRQKIEDQQKELNDKTVFGDTTTQSKTFVVGGGCDVQALLRRIDELEANLRDEQEEKTKSTTALVAYISRCYELERKINNVSVTNPNLSFSGLSKDEVFKLVGKIRDLLLKLGEENKQLREECARLLGVGDLTERSVESTDVETGNAARDELEKSSLLKENFEQKQQEVFDMLKSLASNVTNLDESVVKILKNIGLNNASDDERLRSEAAFIDAVNQSANMISQPHDTAAYHNLSAVSAPLFELMNRSMNTSKDIINFREKLDTLRGVMQRMFEVLRSSGLLFEEILEKFGSNSDEMKHLADRIRSTKFEWDNVIDESRLFMDIIEETSQSVSKMQREISAWEQSLNETSFRLECSMVHAVTHCSSATQTTPSDTEKANVLASHDNEKMLVLLSTKEEEIVRLQSLVERVREDRDKALSSGDNLRDEVKQLEEALLDVNKERDKLAAYLESNEAEIKSLRTSLEERLLDSEQIRQEVLTMRRNTEALIQENGEKDDAIADLKARLSAAEEMNEKFQHAILERETEAEEIRTALQKEQQGRESDKNEWKTALVAAQNTSSALRHDLERIRNEVIMKEDAIRNLNEQLQTAKENNVRIAEVVSEYASNETQNRLSSKDRRPAAATNVENHPKTSVVKSRDSQTELTLVALLKMESDSVCHSSEVDLLRLAYDELSLAIGKLVVKNIEPVPSPGNLSWIERSCKELTRLIHHERRRREKQASEVAAMTSKLEELTQKSSAGRNADALKEVCPTGNNDVIKQSTHQKVFDNPMRQTLFDLTKMAMDLVKLLRRLSSQHSSEHKVNFVDAIGLAKELRNELNGRLLIVRTEKENENKHCVTDLIQMVRILEKDNHILHDKIKAWKKRI</sequence>
<evidence type="ECO:0000256" key="1">
    <source>
        <dbReference type="SAM" id="Coils"/>
    </source>
</evidence>
<feature type="region of interest" description="Disordered" evidence="2">
    <location>
        <begin position="866"/>
        <end position="898"/>
    </location>
</feature>
<dbReference type="AlphaFoldDB" id="A0AAD5QHI5"/>
<feature type="compositionally biased region" description="Polar residues" evidence="2">
    <location>
        <begin position="10"/>
        <end position="19"/>
    </location>
</feature>